<dbReference type="InterPro" id="IPR011060">
    <property type="entry name" value="RibuloseP-bd_barrel"/>
</dbReference>
<keyword evidence="4 8" id="KW-0822">Tryptophan biosynthesis</keyword>
<feature type="active site" description="Proton acceptor" evidence="8">
    <location>
        <position position="46"/>
    </location>
</feature>
<evidence type="ECO:0000256" key="4">
    <source>
        <dbReference type="ARBA" id="ARBA00022822"/>
    </source>
</evidence>
<dbReference type="HAMAP" id="MF_00131">
    <property type="entry name" value="Trp_synth_alpha"/>
    <property type="match status" value="1"/>
</dbReference>
<keyword evidence="5 8" id="KW-0057">Aromatic amino acid biosynthesis</keyword>
<evidence type="ECO:0000256" key="7">
    <source>
        <dbReference type="ARBA" id="ARBA00049047"/>
    </source>
</evidence>
<comment type="similarity">
    <text evidence="8 9">Belongs to the TrpA family.</text>
</comment>
<feature type="active site" description="Proton acceptor" evidence="8">
    <location>
        <position position="57"/>
    </location>
</feature>
<dbReference type="Pfam" id="PF00290">
    <property type="entry name" value="Trp_syntA"/>
    <property type="match status" value="1"/>
</dbReference>
<evidence type="ECO:0000256" key="8">
    <source>
        <dbReference type="HAMAP-Rule" id="MF_00131"/>
    </source>
</evidence>
<evidence type="ECO:0000256" key="6">
    <source>
        <dbReference type="ARBA" id="ARBA00023239"/>
    </source>
</evidence>
<dbReference type="InterPro" id="IPR002028">
    <property type="entry name" value="Trp_synthase_suA"/>
</dbReference>
<dbReference type="PANTHER" id="PTHR43406:SF1">
    <property type="entry name" value="TRYPTOPHAN SYNTHASE ALPHA CHAIN, CHLOROPLASTIC"/>
    <property type="match status" value="1"/>
</dbReference>
<keyword evidence="11" id="KW-1185">Reference proteome</keyword>
<dbReference type="Gene3D" id="3.20.20.70">
    <property type="entry name" value="Aldolase class I"/>
    <property type="match status" value="1"/>
</dbReference>
<evidence type="ECO:0000313" key="10">
    <source>
        <dbReference type="EMBL" id="MDQ0257468.1"/>
    </source>
</evidence>
<comment type="function">
    <text evidence="8">The alpha subunit is responsible for the aldol cleavage of indoleglycerol phosphate to indole and glyceraldehyde 3-phosphate.</text>
</comment>
<gene>
    <name evidence="8" type="primary">trpA</name>
    <name evidence="10" type="ORF">J2S74_004926</name>
</gene>
<name>A0ABU0A459_9BACI</name>
<dbReference type="Proteomes" id="UP001230005">
    <property type="component" value="Unassembled WGS sequence"/>
</dbReference>
<organism evidence="10 11">
    <name type="scientific">Evansella vedderi</name>
    <dbReference type="NCBI Taxonomy" id="38282"/>
    <lineage>
        <taxon>Bacteria</taxon>
        <taxon>Bacillati</taxon>
        <taxon>Bacillota</taxon>
        <taxon>Bacilli</taxon>
        <taxon>Bacillales</taxon>
        <taxon>Bacillaceae</taxon>
        <taxon>Evansella</taxon>
    </lineage>
</organism>
<comment type="caution">
    <text evidence="10">The sequence shown here is derived from an EMBL/GenBank/DDBJ whole genome shotgun (WGS) entry which is preliminary data.</text>
</comment>
<evidence type="ECO:0000313" key="11">
    <source>
        <dbReference type="Proteomes" id="UP001230005"/>
    </source>
</evidence>
<dbReference type="CDD" id="cd04724">
    <property type="entry name" value="Tryptophan_synthase_alpha"/>
    <property type="match status" value="1"/>
</dbReference>
<evidence type="ECO:0000256" key="3">
    <source>
        <dbReference type="ARBA" id="ARBA00022605"/>
    </source>
</evidence>
<keyword evidence="3 8" id="KW-0028">Amino-acid biosynthesis</keyword>
<evidence type="ECO:0000256" key="2">
    <source>
        <dbReference type="ARBA" id="ARBA00011270"/>
    </source>
</evidence>
<reference evidence="10 11" key="1">
    <citation type="submission" date="2023-07" db="EMBL/GenBank/DDBJ databases">
        <title>Genomic Encyclopedia of Type Strains, Phase IV (KMG-IV): sequencing the most valuable type-strain genomes for metagenomic binning, comparative biology and taxonomic classification.</title>
        <authorList>
            <person name="Goeker M."/>
        </authorList>
    </citation>
    <scope>NUCLEOTIDE SEQUENCE [LARGE SCALE GENOMIC DNA]</scope>
    <source>
        <strain evidence="10 11">DSM 9768</strain>
    </source>
</reference>
<accession>A0ABU0A459</accession>
<dbReference type="NCBIfam" id="TIGR00262">
    <property type="entry name" value="trpA"/>
    <property type="match status" value="1"/>
</dbReference>
<comment type="pathway">
    <text evidence="1 8">Amino-acid biosynthesis; L-tryptophan biosynthesis; L-tryptophan from chorismate: step 5/5.</text>
</comment>
<protein>
    <recommendedName>
        <fullName evidence="8">Tryptophan synthase alpha chain</fullName>
        <ecNumber evidence="8">4.2.1.20</ecNumber>
    </recommendedName>
</protein>
<dbReference type="GO" id="GO:0004834">
    <property type="term" value="F:tryptophan synthase activity"/>
    <property type="evidence" value="ECO:0007669"/>
    <property type="project" value="UniProtKB-EC"/>
</dbReference>
<dbReference type="SUPFAM" id="SSF51366">
    <property type="entry name" value="Ribulose-phoshate binding barrel"/>
    <property type="match status" value="1"/>
</dbReference>
<evidence type="ECO:0000256" key="9">
    <source>
        <dbReference type="RuleBase" id="RU003662"/>
    </source>
</evidence>
<evidence type="ECO:0000256" key="5">
    <source>
        <dbReference type="ARBA" id="ARBA00023141"/>
    </source>
</evidence>
<dbReference type="RefSeq" id="WP_307331232.1">
    <property type="nucleotide sequence ID" value="NZ_JAUSUG010000028.1"/>
</dbReference>
<proteinExistence type="inferred from homology"/>
<dbReference type="EC" id="4.2.1.20" evidence="8"/>
<dbReference type="PANTHER" id="PTHR43406">
    <property type="entry name" value="TRYPTOPHAN SYNTHASE, ALPHA CHAIN"/>
    <property type="match status" value="1"/>
</dbReference>
<dbReference type="EMBL" id="JAUSUG010000028">
    <property type="protein sequence ID" value="MDQ0257468.1"/>
    <property type="molecule type" value="Genomic_DNA"/>
</dbReference>
<evidence type="ECO:0000256" key="1">
    <source>
        <dbReference type="ARBA" id="ARBA00004733"/>
    </source>
</evidence>
<dbReference type="InterPro" id="IPR013785">
    <property type="entry name" value="Aldolase_TIM"/>
</dbReference>
<comment type="subunit">
    <text evidence="2 8">Tetramer of two alpha and two beta chains.</text>
</comment>
<sequence length="265" mass="28939">MNRLKNPSFQSKENLFVPYIMAGDPSIEASIDIALTLQEAGVDALEWGVPFSDPLADGPIIQEAGERSRKRGMTLTKAIEGVKIARKKGLTIPIVLFTYINPVLAVGEEKVITLMKEAEIDGLLIPDLPVEESDTIRALCHEVDISLISLVTLSSQTRMEKICRHGDGFLYFVSSLGVTGTRDTFSEDLGQSINAVKNLTSVPVLVGFGISKREHVQYFNGISDGVIVGSALVKLIAEKNKALSDEHLKEVALKEIKEFVVQMIS</sequence>
<keyword evidence="6 8" id="KW-0456">Lyase</keyword>
<comment type="catalytic activity">
    <reaction evidence="7 8">
        <text>(1S,2R)-1-C-(indol-3-yl)glycerol 3-phosphate + L-serine = D-glyceraldehyde 3-phosphate + L-tryptophan + H2O</text>
        <dbReference type="Rhea" id="RHEA:10532"/>
        <dbReference type="ChEBI" id="CHEBI:15377"/>
        <dbReference type="ChEBI" id="CHEBI:33384"/>
        <dbReference type="ChEBI" id="CHEBI:57912"/>
        <dbReference type="ChEBI" id="CHEBI:58866"/>
        <dbReference type="ChEBI" id="CHEBI:59776"/>
        <dbReference type="EC" id="4.2.1.20"/>
    </reaction>
</comment>